<sequence>MTAGQQPGRWRREEIRHSRRGLRIPWLALAGVAATIAAAATLIIGIGDTLSSRDRSPGRLLPLQAASPSPPATADPDPPSTEPATDPVPETPETSAPPETRIHDALLRLRSAVYQGVADGDVRDDVGLDLTNVIEGMLRRQWSPLDRRRADVAYLRHKISTRTREGAISGGRAEKLRLILDDATTTGG</sequence>
<feature type="compositionally biased region" description="Low complexity" evidence="1">
    <location>
        <begin position="82"/>
        <end position="99"/>
    </location>
</feature>
<evidence type="ECO:0000256" key="1">
    <source>
        <dbReference type="SAM" id="MobiDB-lite"/>
    </source>
</evidence>
<keyword evidence="2" id="KW-0812">Transmembrane</keyword>
<evidence type="ECO:0000313" key="4">
    <source>
        <dbReference type="Proteomes" id="UP000295431"/>
    </source>
</evidence>
<dbReference type="AlphaFoldDB" id="A0A4R4P0P2"/>
<accession>A0A4R4P0P2</accession>
<evidence type="ECO:0000313" key="3">
    <source>
        <dbReference type="EMBL" id="TDC15788.1"/>
    </source>
</evidence>
<comment type="caution">
    <text evidence="3">The sequence shown here is derived from an EMBL/GenBank/DDBJ whole genome shotgun (WGS) entry which is preliminary data.</text>
</comment>
<feature type="region of interest" description="Disordered" evidence="1">
    <location>
        <begin position="55"/>
        <end position="99"/>
    </location>
</feature>
<dbReference type="OrthoDB" id="3476580at2"/>
<evidence type="ECO:0000256" key="2">
    <source>
        <dbReference type="SAM" id="Phobius"/>
    </source>
</evidence>
<keyword evidence="2" id="KW-1133">Transmembrane helix</keyword>
<protein>
    <submittedName>
        <fullName evidence="3">Uncharacterized protein</fullName>
    </submittedName>
</protein>
<dbReference type="RefSeq" id="WP_131939601.1">
    <property type="nucleotide sequence ID" value="NZ_BAAAMX010000026.1"/>
</dbReference>
<keyword evidence="4" id="KW-1185">Reference proteome</keyword>
<dbReference type="EMBL" id="SMJW01000061">
    <property type="protein sequence ID" value="TDC15788.1"/>
    <property type="molecule type" value="Genomic_DNA"/>
</dbReference>
<keyword evidence="2" id="KW-0472">Membrane</keyword>
<proteinExistence type="predicted"/>
<dbReference type="Proteomes" id="UP000295431">
    <property type="component" value="Unassembled WGS sequence"/>
</dbReference>
<reference evidence="3 4" key="1">
    <citation type="submission" date="2019-03" db="EMBL/GenBank/DDBJ databases">
        <title>Draft genome sequences of novel Actinobacteria.</title>
        <authorList>
            <person name="Sahin N."/>
            <person name="Ay H."/>
            <person name="Saygin H."/>
        </authorList>
    </citation>
    <scope>NUCLEOTIDE SEQUENCE [LARGE SCALE GENOMIC DNA]</scope>
    <source>
        <strain evidence="3 4">DSM 45347</strain>
    </source>
</reference>
<gene>
    <name evidence="3" type="ORF">E1284_14530</name>
</gene>
<feature type="compositionally biased region" description="Pro residues" evidence="1">
    <location>
        <begin position="68"/>
        <end position="81"/>
    </location>
</feature>
<name>A0A4R4P0P2_9ACTN</name>
<feature type="transmembrane region" description="Helical" evidence="2">
    <location>
        <begin position="21"/>
        <end position="46"/>
    </location>
</feature>
<organism evidence="3 4">
    <name type="scientific">Actinomadura bangladeshensis</name>
    <dbReference type="NCBI Taxonomy" id="453573"/>
    <lineage>
        <taxon>Bacteria</taxon>
        <taxon>Bacillati</taxon>
        <taxon>Actinomycetota</taxon>
        <taxon>Actinomycetes</taxon>
        <taxon>Streptosporangiales</taxon>
        <taxon>Thermomonosporaceae</taxon>
        <taxon>Actinomadura</taxon>
    </lineage>
</organism>